<feature type="compositionally biased region" description="Low complexity" evidence="9">
    <location>
        <begin position="1"/>
        <end position="12"/>
    </location>
</feature>
<feature type="transmembrane region" description="Helical" evidence="10">
    <location>
        <begin position="343"/>
        <end position="369"/>
    </location>
</feature>
<feature type="compositionally biased region" description="Basic and acidic residues" evidence="9">
    <location>
        <begin position="665"/>
        <end position="677"/>
    </location>
</feature>
<evidence type="ECO:0000256" key="2">
    <source>
        <dbReference type="ARBA" id="ARBA00009726"/>
    </source>
</evidence>
<evidence type="ECO:0000256" key="5">
    <source>
        <dbReference type="ARBA" id="ARBA00022741"/>
    </source>
</evidence>
<feature type="transmembrane region" description="Helical" evidence="10">
    <location>
        <begin position="235"/>
        <end position="255"/>
    </location>
</feature>
<reference evidence="13 14" key="1">
    <citation type="submission" date="2021-04" db="EMBL/GenBank/DDBJ databases">
        <authorList>
            <person name="Bliznina A."/>
        </authorList>
    </citation>
    <scope>NUCLEOTIDE SEQUENCE [LARGE SCALE GENOMIC DNA]</scope>
</reference>
<feature type="region of interest" description="Disordered" evidence="9">
    <location>
        <begin position="1"/>
        <end position="41"/>
    </location>
</feature>
<feature type="transmembrane region" description="Helical" evidence="10">
    <location>
        <begin position="130"/>
        <end position="151"/>
    </location>
</feature>
<evidence type="ECO:0000256" key="10">
    <source>
        <dbReference type="SAM" id="Phobius"/>
    </source>
</evidence>
<keyword evidence="4 10" id="KW-0812">Transmembrane</keyword>
<keyword evidence="14" id="KW-1185">Reference proteome</keyword>
<keyword evidence="3" id="KW-0813">Transport</keyword>
<feature type="transmembrane region" description="Helical" evidence="10">
    <location>
        <begin position="700"/>
        <end position="719"/>
    </location>
</feature>
<dbReference type="PANTHER" id="PTHR24223">
    <property type="entry name" value="ATP-BINDING CASSETTE SUB-FAMILY C"/>
    <property type="match status" value="1"/>
</dbReference>
<dbReference type="SUPFAM" id="SSF52540">
    <property type="entry name" value="P-loop containing nucleoside triphosphate hydrolases"/>
    <property type="match status" value="2"/>
</dbReference>
<evidence type="ECO:0000256" key="8">
    <source>
        <dbReference type="ARBA" id="ARBA00023136"/>
    </source>
</evidence>
<dbReference type="PROSITE" id="PS50929">
    <property type="entry name" value="ABC_TM1F"/>
    <property type="match status" value="2"/>
</dbReference>
<evidence type="ECO:0000256" key="1">
    <source>
        <dbReference type="ARBA" id="ARBA00004141"/>
    </source>
</evidence>
<dbReference type="InterPro" id="IPR050173">
    <property type="entry name" value="ABC_transporter_C-like"/>
</dbReference>
<dbReference type="InterPro" id="IPR044726">
    <property type="entry name" value="ABCC_6TM_D2"/>
</dbReference>
<proteinExistence type="inferred from homology"/>
<dbReference type="PANTHER" id="PTHR24223:SF456">
    <property type="entry name" value="MULTIDRUG RESISTANCE-ASSOCIATED PROTEIN LETHAL(2)03659"/>
    <property type="match status" value="1"/>
</dbReference>
<gene>
    <name evidence="13" type="ORF">OKIOD_LOCUS14608</name>
</gene>
<evidence type="ECO:0000256" key="3">
    <source>
        <dbReference type="ARBA" id="ARBA00022448"/>
    </source>
</evidence>
<feature type="transmembrane region" description="Helical" evidence="10">
    <location>
        <begin position="777"/>
        <end position="797"/>
    </location>
</feature>
<feature type="transmembrane region" description="Helical" evidence="10">
    <location>
        <begin position="850"/>
        <end position="871"/>
    </location>
</feature>
<feature type="compositionally biased region" description="Basic and acidic residues" evidence="9">
    <location>
        <begin position="15"/>
        <end position="41"/>
    </location>
</feature>
<feature type="transmembrane region" description="Helical" evidence="10">
    <location>
        <begin position="962"/>
        <end position="986"/>
    </location>
</feature>
<evidence type="ECO:0000256" key="7">
    <source>
        <dbReference type="ARBA" id="ARBA00022989"/>
    </source>
</evidence>
<keyword evidence="8 10" id="KW-0472">Membrane</keyword>
<dbReference type="SUPFAM" id="SSF90123">
    <property type="entry name" value="ABC transporter transmembrane region"/>
    <property type="match status" value="2"/>
</dbReference>
<comment type="subcellular location">
    <subcellularLocation>
        <location evidence="1">Membrane</location>
        <topology evidence="1">Multi-pass membrane protein</topology>
    </subcellularLocation>
</comment>
<dbReference type="CDD" id="cd18580">
    <property type="entry name" value="ABC_6TM_ABCC_D2"/>
    <property type="match status" value="1"/>
</dbReference>
<protein>
    <submittedName>
        <fullName evidence="13">Oidioi.mRNA.OKI2018_I69.chr2.g5843.t1.cds</fullName>
    </submittedName>
</protein>
<dbReference type="EMBL" id="OU015567">
    <property type="protein sequence ID" value="CAG5111543.1"/>
    <property type="molecule type" value="Genomic_DNA"/>
</dbReference>
<dbReference type="CDD" id="cd18593">
    <property type="entry name" value="ABC_6TM_MRP4_D1_like"/>
    <property type="match status" value="1"/>
</dbReference>
<evidence type="ECO:0000259" key="12">
    <source>
        <dbReference type="PROSITE" id="PS50929"/>
    </source>
</evidence>
<feature type="region of interest" description="Disordered" evidence="9">
    <location>
        <begin position="644"/>
        <end position="677"/>
    </location>
</feature>
<dbReference type="Gene3D" id="1.20.1560.10">
    <property type="entry name" value="ABC transporter type 1, transmembrane domain"/>
    <property type="match status" value="2"/>
</dbReference>
<dbReference type="InterPro" id="IPR036640">
    <property type="entry name" value="ABC1_TM_sf"/>
</dbReference>
<evidence type="ECO:0000256" key="6">
    <source>
        <dbReference type="ARBA" id="ARBA00022840"/>
    </source>
</evidence>
<dbReference type="InterPro" id="IPR027417">
    <property type="entry name" value="P-loop_NTPase"/>
</dbReference>
<dbReference type="Proteomes" id="UP001158576">
    <property type="component" value="Chromosome 2"/>
</dbReference>
<evidence type="ECO:0000259" key="11">
    <source>
        <dbReference type="PROSITE" id="PS50893"/>
    </source>
</evidence>
<dbReference type="Pfam" id="PF00664">
    <property type="entry name" value="ABC_membrane"/>
    <property type="match status" value="2"/>
</dbReference>
<feature type="transmembrane region" description="Helical" evidence="10">
    <location>
        <begin position="261"/>
        <end position="281"/>
    </location>
</feature>
<feature type="domain" description="ABC transporter" evidence="11">
    <location>
        <begin position="1056"/>
        <end position="1293"/>
    </location>
</feature>
<evidence type="ECO:0000313" key="13">
    <source>
        <dbReference type="EMBL" id="CAG5111543.1"/>
    </source>
</evidence>
<evidence type="ECO:0000313" key="14">
    <source>
        <dbReference type="Proteomes" id="UP001158576"/>
    </source>
</evidence>
<dbReference type="InterPro" id="IPR030240">
    <property type="entry name" value="ABCC4_TMD1"/>
</dbReference>
<comment type="similarity">
    <text evidence="2">Belongs to the ABC transporter superfamily. ABCC family. Conjugate transporter (TC 3.A.1.208) subfamily.</text>
</comment>
<evidence type="ECO:0000256" key="9">
    <source>
        <dbReference type="SAM" id="MobiDB-lite"/>
    </source>
</evidence>
<feature type="domain" description="ABC transmembrane type-1" evidence="12">
    <location>
        <begin position="130"/>
        <end position="407"/>
    </location>
</feature>
<dbReference type="InterPro" id="IPR003439">
    <property type="entry name" value="ABC_transporter-like_ATP-bd"/>
</dbReference>
<feature type="transmembrane region" description="Helical" evidence="10">
    <location>
        <begin position="381"/>
        <end position="405"/>
    </location>
</feature>
<dbReference type="SMART" id="SM00382">
    <property type="entry name" value="AAA"/>
    <property type="match status" value="2"/>
</dbReference>
<evidence type="ECO:0000256" key="4">
    <source>
        <dbReference type="ARBA" id="ARBA00022692"/>
    </source>
</evidence>
<dbReference type="Pfam" id="PF00005">
    <property type="entry name" value="ABC_tran"/>
    <property type="match status" value="2"/>
</dbReference>
<keyword evidence="6" id="KW-0067">ATP-binding</keyword>
<feature type="transmembrane region" description="Helical" evidence="10">
    <location>
        <begin position="998"/>
        <end position="1014"/>
    </location>
</feature>
<name>A0ABN7T180_OIKDI</name>
<keyword evidence="7 10" id="KW-1133">Transmembrane helix</keyword>
<dbReference type="Gene3D" id="3.40.50.300">
    <property type="entry name" value="P-loop containing nucleotide triphosphate hydrolases"/>
    <property type="match status" value="2"/>
</dbReference>
<dbReference type="CDD" id="cd03250">
    <property type="entry name" value="ABCC_MRP_domain1"/>
    <property type="match status" value="1"/>
</dbReference>
<organism evidence="13 14">
    <name type="scientific">Oikopleura dioica</name>
    <name type="common">Tunicate</name>
    <dbReference type="NCBI Taxonomy" id="34765"/>
    <lineage>
        <taxon>Eukaryota</taxon>
        <taxon>Metazoa</taxon>
        <taxon>Chordata</taxon>
        <taxon>Tunicata</taxon>
        <taxon>Appendicularia</taxon>
        <taxon>Copelata</taxon>
        <taxon>Oikopleuridae</taxon>
        <taxon>Oikopleura</taxon>
    </lineage>
</organism>
<feature type="compositionally biased region" description="Basic and acidic residues" evidence="9">
    <location>
        <begin position="644"/>
        <end position="654"/>
    </location>
</feature>
<keyword evidence="5" id="KW-0547">Nucleotide-binding</keyword>
<dbReference type="InterPro" id="IPR003593">
    <property type="entry name" value="AAA+_ATPase"/>
</dbReference>
<dbReference type="PROSITE" id="PS00211">
    <property type="entry name" value="ABC_TRANSPORTER_1"/>
    <property type="match status" value="1"/>
</dbReference>
<dbReference type="PROSITE" id="PS50893">
    <property type="entry name" value="ABC_TRANSPORTER_2"/>
    <property type="match status" value="2"/>
</dbReference>
<feature type="domain" description="ABC transmembrane type-1" evidence="12">
    <location>
        <begin position="782"/>
        <end position="1022"/>
    </location>
</feature>
<sequence length="1308" mass="147697">MMRSTGRSTSSRALADAELKHSLEARMEKNGKKDESEKKLLEEDGIPSSYRGRASVLERKFFLYLSDFFKLGWSEKGLKEADISSPQEKSKSEELTKRLEQKWEVESKKKNPSLAWALAKAFIPELRKPAFFMCIAEFMRFYSCFVLTWLIKSYRENDFYSSYKWAFLFGLVNICWTCCHHPNFLYHQRAGAHMRIACCSLMFKKLLKISQPGLQRTSRGQLVNLMSNDVMKFDIALIFINYSYLAPLGCAFALWFLWPTYGYACVGGFSILIVLAILQSFQSRLFLHIRMKTAGRSDKRIKIIDEMINSMKAIKVYCWEKHFDGLIADSRADEVRAIWSGKFLVGLFSSCFIFGTKLSTFCSVAIYIYYTAATDFSAEKIFFLIALLNAVRVSVSIFFPLNCVFASEAYGSAKRIQEFLMLEERSGSSRASGDLKVGEIEISEADASWNGKDNVLEKIDLSVKPQELVVCTGKVGAGKSSLLALIMDELKITSGNAMSSGTISYCPQEAWIFIGSIRENILFGAPFNEEKYNQVVEKSALSRDIELFPKGDQTIVGDKGVSLSGGQRARINFARALYREADIYIFDDPFSAVDPRVGKKLAYTIHTYLTSKTRIVITHQEHYLPKYNQLITIANGKITDNKQNEETESIKLEEPTEESTISLPKNHEESSAQEKFKEKNEEGSLSWSMLKGYLSMKHPLFGWLLYFCFEMSGMGLVYFSDIWLKIWVSDVERQTRELCEDSRNENISISVHNESRFIESPFGDCESVNLMDLPDSYYYKNVYLGISIAIPFIVIAFRTTFLRMCVMTNASLHDKMTKQVIRAPVSFFEESSGGVVLNRFSKELGQVDDMLPFTSMDAVSIGLSVIGILTVVGFANIYTVLISVPLLYICLYLRRYYIKTARQLKRLEGSLRSPMYDTVNSTFNGLLVVRAFRQHDLSISEFDKRQDRHTGAWMLFLETGRWLGFSLDLILSTYIFIIAVCCPLLAKYSGMDPGDVGLTLATLVQILGMMQWGVRQSAETEALLTSVERLMSYTTLETETTKGKVAEKEWPSSGEIEFKQLHFSHGYSGEAADDVLKNISLKIHSGEKIGIVGRTGAGKSSLTTSLFRLREIRDGEIIIDGENTADLKLKCLREGITLIPQEPTIFSDTIRSNLDPNSVRTDAEIWSVLETTQLKEAVEALEGKLSYELPPGGSTFSIGQRQLMCMARALLSRTKILLIDEATANVDPKTDDIIQAIIRTEFADCTTLTIAHRINTIIDCDRILVLKNGNVAEFDSPGNLLNDDASYFSQIVSETNIAAELRQRAKNK</sequence>
<dbReference type="CDD" id="cd03244">
    <property type="entry name" value="ABCC_MRP_domain2"/>
    <property type="match status" value="1"/>
</dbReference>
<feature type="transmembrane region" description="Helical" evidence="10">
    <location>
        <begin position="163"/>
        <end position="186"/>
    </location>
</feature>
<accession>A0ABN7T180</accession>
<dbReference type="InterPro" id="IPR011527">
    <property type="entry name" value="ABC1_TM_dom"/>
</dbReference>
<feature type="domain" description="ABC transporter" evidence="11">
    <location>
        <begin position="435"/>
        <end position="660"/>
    </location>
</feature>
<dbReference type="InterPro" id="IPR017871">
    <property type="entry name" value="ABC_transporter-like_CS"/>
</dbReference>